<accession>A0ABW3FQP9</accession>
<name>A0ABW3FQP9_9PSEU</name>
<evidence type="ECO:0000313" key="1">
    <source>
        <dbReference type="EMBL" id="MFD0920657.1"/>
    </source>
</evidence>
<organism evidence="1 2">
    <name type="scientific">Saccharopolyspora rosea</name>
    <dbReference type="NCBI Taxonomy" id="524884"/>
    <lineage>
        <taxon>Bacteria</taxon>
        <taxon>Bacillati</taxon>
        <taxon>Actinomycetota</taxon>
        <taxon>Actinomycetes</taxon>
        <taxon>Pseudonocardiales</taxon>
        <taxon>Pseudonocardiaceae</taxon>
        <taxon>Saccharopolyspora</taxon>
    </lineage>
</organism>
<sequence length="48" mass="5235">MALVDDRDWLSAERTEQIAVHFGLPVVGSKVCSSNGKRSMRSANSAAW</sequence>
<evidence type="ECO:0000313" key="2">
    <source>
        <dbReference type="Proteomes" id="UP001597018"/>
    </source>
</evidence>
<keyword evidence="2" id="KW-1185">Reference proteome</keyword>
<protein>
    <submittedName>
        <fullName evidence="1">Uncharacterized protein</fullName>
    </submittedName>
</protein>
<gene>
    <name evidence="1" type="ORF">ACFQ16_12960</name>
</gene>
<comment type="caution">
    <text evidence="1">The sequence shown here is derived from an EMBL/GenBank/DDBJ whole genome shotgun (WGS) entry which is preliminary data.</text>
</comment>
<dbReference type="Proteomes" id="UP001597018">
    <property type="component" value="Unassembled WGS sequence"/>
</dbReference>
<reference evidence="2" key="1">
    <citation type="journal article" date="2019" name="Int. J. Syst. Evol. Microbiol.">
        <title>The Global Catalogue of Microorganisms (GCM) 10K type strain sequencing project: providing services to taxonomists for standard genome sequencing and annotation.</title>
        <authorList>
            <consortium name="The Broad Institute Genomics Platform"/>
            <consortium name="The Broad Institute Genome Sequencing Center for Infectious Disease"/>
            <person name="Wu L."/>
            <person name="Ma J."/>
        </authorList>
    </citation>
    <scope>NUCLEOTIDE SEQUENCE [LARGE SCALE GENOMIC DNA]</scope>
    <source>
        <strain evidence="2">CCUG 56401</strain>
    </source>
</reference>
<dbReference type="EMBL" id="JBHTIW010000008">
    <property type="protein sequence ID" value="MFD0920657.1"/>
    <property type="molecule type" value="Genomic_DNA"/>
</dbReference>
<dbReference type="RefSeq" id="WP_263253762.1">
    <property type="nucleotide sequence ID" value="NZ_BAABLT010000006.1"/>
</dbReference>
<proteinExistence type="predicted"/>